<dbReference type="AlphaFoldDB" id="A0A5B7H359"/>
<organism evidence="2 3">
    <name type="scientific">Portunus trituberculatus</name>
    <name type="common">Swimming crab</name>
    <name type="synonym">Neptunus trituberculatus</name>
    <dbReference type="NCBI Taxonomy" id="210409"/>
    <lineage>
        <taxon>Eukaryota</taxon>
        <taxon>Metazoa</taxon>
        <taxon>Ecdysozoa</taxon>
        <taxon>Arthropoda</taxon>
        <taxon>Crustacea</taxon>
        <taxon>Multicrustacea</taxon>
        <taxon>Malacostraca</taxon>
        <taxon>Eumalacostraca</taxon>
        <taxon>Eucarida</taxon>
        <taxon>Decapoda</taxon>
        <taxon>Pleocyemata</taxon>
        <taxon>Brachyura</taxon>
        <taxon>Eubrachyura</taxon>
        <taxon>Portunoidea</taxon>
        <taxon>Portunidae</taxon>
        <taxon>Portuninae</taxon>
        <taxon>Portunus</taxon>
    </lineage>
</organism>
<name>A0A5B7H359_PORTR</name>
<dbReference type="Proteomes" id="UP000324222">
    <property type="component" value="Unassembled WGS sequence"/>
</dbReference>
<evidence type="ECO:0000313" key="2">
    <source>
        <dbReference type="EMBL" id="MPC67011.1"/>
    </source>
</evidence>
<protein>
    <submittedName>
        <fullName evidence="2">Uncharacterized protein</fullName>
    </submittedName>
</protein>
<comment type="caution">
    <text evidence="2">The sequence shown here is derived from an EMBL/GenBank/DDBJ whole genome shotgun (WGS) entry which is preliminary data.</text>
</comment>
<gene>
    <name evidence="2" type="ORF">E2C01_061171</name>
</gene>
<proteinExistence type="predicted"/>
<reference evidence="2 3" key="1">
    <citation type="submission" date="2019-05" db="EMBL/GenBank/DDBJ databases">
        <title>Another draft genome of Portunus trituberculatus and its Hox gene families provides insights of decapod evolution.</title>
        <authorList>
            <person name="Jeong J.-H."/>
            <person name="Song I."/>
            <person name="Kim S."/>
            <person name="Choi T."/>
            <person name="Kim D."/>
            <person name="Ryu S."/>
            <person name="Kim W."/>
        </authorList>
    </citation>
    <scope>NUCLEOTIDE SEQUENCE [LARGE SCALE GENOMIC DNA]</scope>
    <source>
        <tissue evidence="2">Muscle</tissue>
    </source>
</reference>
<evidence type="ECO:0000256" key="1">
    <source>
        <dbReference type="SAM" id="MobiDB-lite"/>
    </source>
</evidence>
<keyword evidence="3" id="KW-1185">Reference proteome</keyword>
<feature type="compositionally biased region" description="Low complexity" evidence="1">
    <location>
        <begin position="17"/>
        <end position="46"/>
    </location>
</feature>
<dbReference type="EMBL" id="VSRR010025641">
    <property type="protein sequence ID" value="MPC67011.1"/>
    <property type="molecule type" value="Genomic_DNA"/>
</dbReference>
<evidence type="ECO:0000313" key="3">
    <source>
        <dbReference type="Proteomes" id="UP000324222"/>
    </source>
</evidence>
<feature type="region of interest" description="Disordered" evidence="1">
    <location>
        <begin position="17"/>
        <end position="54"/>
    </location>
</feature>
<sequence>MPPHGLSVRVRAYSTSSTCNFSSNNRCNSSSNNNNSNSNSNSNSNNKHPKPSLFRLPPLLTCRHKYCSERVNAAQFMHVIFRLVEEIRGDLTGLL</sequence>
<accession>A0A5B7H359</accession>